<dbReference type="GO" id="GO:0010506">
    <property type="term" value="P:regulation of autophagy"/>
    <property type="evidence" value="ECO:0007669"/>
    <property type="project" value="InterPro"/>
</dbReference>
<dbReference type="Pfam" id="PF00069">
    <property type="entry name" value="Pkinase"/>
    <property type="match status" value="1"/>
</dbReference>
<dbReference type="SMART" id="SM00220">
    <property type="entry name" value="S_TKc"/>
    <property type="match status" value="1"/>
</dbReference>
<dbReference type="PROSITE" id="PS00108">
    <property type="entry name" value="PROTEIN_KINASE_ST"/>
    <property type="match status" value="1"/>
</dbReference>
<dbReference type="EMBL" id="JAGMUV010000006">
    <property type="protein sequence ID" value="KAH7153360.1"/>
    <property type="molecule type" value="Genomic_DNA"/>
</dbReference>
<keyword evidence="3" id="KW-0072">Autophagy</keyword>
<name>A0A9P9F6P2_9HYPO</name>
<organism evidence="7 8">
    <name type="scientific">Dactylonectria macrodidyma</name>
    <dbReference type="NCBI Taxonomy" id="307937"/>
    <lineage>
        <taxon>Eukaryota</taxon>
        <taxon>Fungi</taxon>
        <taxon>Dikarya</taxon>
        <taxon>Ascomycota</taxon>
        <taxon>Pezizomycotina</taxon>
        <taxon>Sordariomycetes</taxon>
        <taxon>Hypocreomycetidae</taxon>
        <taxon>Hypocreales</taxon>
        <taxon>Nectriaceae</taxon>
        <taxon>Dactylonectria</taxon>
    </lineage>
</organism>
<feature type="region of interest" description="Disordered" evidence="5">
    <location>
        <begin position="347"/>
        <end position="402"/>
    </location>
</feature>
<feature type="region of interest" description="Disordered" evidence="5">
    <location>
        <begin position="482"/>
        <end position="538"/>
    </location>
</feature>
<feature type="compositionally biased region" description="Basic and acidic residues" evidence="5">
    <location>
        <begin position="453"/>
        <end position="466"/>
    </location>
</feature>
<dbReference type="InterPro" id="IPR011009">
    <property type="entry name" value="Kinase-like_dom_sf"/>
</dbReference>
<keyword evidence="8" id="KW-1185">Reference proteome</keyword>
<proteinExistence type="predicted"/>
<dbReference type="InterPro" id="IPR008271">
    <property type="entry name" value="Ser/Thr_kinase_AS"/>
</dbReference>
<reference evidence="7" key="1">
    <citation type="journal article" date="2021" name="Nat. Commun.">
        <title>Genetic determinants of endophytism in the Arabidopsis root mycobiome.</title>
        <authorList>
            <person name="Mesny F."/>
            <person name="Miyauchi S."/>
            <person name="Thiergart T."/>
            <person name="Pickel B."/>
            <person name="Atanasova L."/>
            <person name="Karlsson M."/>
            <person name="Huettel B."/>
            <person name="Barry K.W."/>
            <person name="Haridas S."/>
            <person name="Chen C."/>
            <person name="Bauer D."/>
            <person name="Andreopoulos W."/>
            <person name="Pangilinan J."/>
            <person name="LaButti K."/>
            <person name="Riley R."/>
            <person name="Lipzen A."/>
            <person name="Clum A."/>
            <person name="Drula E."/>
            <person name="Henrissat B."/>
            <person name="Kohler A."/>
            <person name="Grigoriev I.V."/>
            <person name="Martin F.M."/>
            <person name="Hacquard S."/>
        </authorList>
    </citation>
    <scope>NUCLEOTIDE SEQUENCE</scope>
    <source>
        <strain evidence="7">MPI-CAGE-AT-0147</strain>
    </source>
</reference>
<dbReference type="Gene3D" id="1.10.510.10">
    <property type="entry name" value="Transferase(Phosphotransferase) domain 1"/>
    <property type="match status" value="1"/>
</dbReference>
<keyword evidence="7" id="KW-0418">Kinase</keyword>
<sequence>MPTPPVSLEPRISDLVVESQIEATWDPTTEQTTHIRTAVGVSARRRRLKTEEIWKRKRILGRGAFGTVWLEERIASSGPSHGDESNLRAIKEIRKRAKISAYEFHRELEAIAKFSHQRFVHCFTRSLGWFENEESLFITMEYIKYGDLQHYLTKPFPEPEVRQIALQIAEALQLMHDSGFAHRDLKPSNIMVFQKGPAWWVKLADFGISKRVEESTVLRTMEIGTRGFMAPEILGLYCPDDFDDEELEDDDDEGVHDALSYTPAVDLWALGEITHRLLTQKPAFIANKRLWSYVTKGTPFPANELQVAGTSAQGIKFIQEAMAASPKGRLTAEDAINHEWLENHEFIDEERSRSSTESDRELHPSGMTVSDYEPSAEWTVTGRDSNAMAERSTEPSTVVPDEAPVALVGEALTVLPGEAATTIHDETDTFLSDEAPPSFPAEELAGKQAEATTEQRGEPSVISDDRKLPEGEFEALTLAESHSEAIQDDTSQTIVGDQEIPVTDSRNHPRRFSFPELPFHQEPPGQVSTDSVTDMTASPPQEELLTTPLAHESLESSHQIENDTSQPIKRDLKSWWRGFKSPSKQRDNHSMPPTPRLLTAIPFVQPLPSLCCFSNQVFICPQMIMYSQTATLFSFVHPFDSSRIDIISH</sequence>
<evidence type="ECO:0000256" key="4">
    <source>
        <dbReference type="ARBA" id="ARBA00030237"/>
    </source>
</evidence>
<dbReference type="PANTHER" id="PTHR24348:SF68">
    <property type="entry name" value="SERINE_THREONINE-PROTEIN KINASE ATG1C"/>
    <property type="match status" value="1"/>
</dbReference>
<comment type="caution">
    <text evidence="7">The sequence shown here is derived from an EMBL/GenBank/DDBJ whole genome shotgun (WGS) entry which is preliminary data.</text>
</comment>
<keyword evidence="7" id="KW-0808">Transferase</keyword>
<dbReference type="Proteomes" id="UP000738349">
    <property type="component" value="Unassembled WGS sequence"/>
</dbReference>
<evidence type="ECO:0000256" key="3">
    <source>
        <dbReference type="ARBA" id="ARBA00023006"/>
    </source>
</evidence>
<dbReference type="GO" id="GO:0034045">
    <property type="term" value="C:phagophore assembly site membrane"/>
    <property type="evidence" value="ECO:0007669"/>
    <property type="project" value="UniProtKB-SubCell"/>
</dbReference>
<feature type="region of interest" description="Disordered" evidence="5">
    <location>
        <begin position="430"/>
        <end position="466"/>
    </location>
</feature>
<feature type="compositionally biased region" description="Basic and acidic residues" evidence="5">
    <location>
        <begin position="347"/>
        <end position="363"/>
    </location>
</feature>
<evidence type="ECO:0000313" key="8">
    <source>
        <dbReference type="Proteomes" id="UP000738349"/>
    </source>
</evidence>
<dbReference type="OrthoDB" id="10252171at2759"/>
<evidence type="ECO:0000256" key="1">
    <source>
        <dbReference type="ARBA" id="ARBA00004623"/>
    </source>
</evidence>
<feature type="compositionally biased region" description="Polar residues" evidence="5">
    <location>
        <begin position="526"/>
        <end position="538"/>
    </location>
</feature>
<dbReference type="GO" id="GO:0006914">
    <property type="term" value="P:autophagy"/>
    <property type="evidence" value="ECO:0007669"/>
    <property type="project" value="UniProtKB-KW"/>
</dbReference>
<gene>
    <name evidence="7" type="ORF">EDB81DRAFT_453851</name>
</gene>
<dbReference type="AlphaFoldDB" id="A0A9P9F6P2"/>
<dbReference type="PANTHER" id="PTHR24348">
    <property type="entry name" value="SERINE/THREONINE-PROTEIN KINASE UNC-51-RELATED"/>
    <property type="match status" value="1"/>
</dbReference>
<evidence type="ECO:0000259" key="6">
    <source>
        <dbReference type="PROSITE" id="PS50011"/>
    </source>
</evidence>
<evidence type="ECO:0000256" key="2">
    <source>
        <dbReference type="ARBA" id="ARBA00022448"/>
    </source>
</evidence>
<comment type="subcellular location">
    <subcellularLocation>
        <location evidence="1">Preautophagosomal structure membrane</location>
        <topology evidence="1">Peripheral membrane protein</topology>
    </subcellularLocation>
</comment>
<protein>
    <recommendedName>
        <fullName evidence="4">Autophagy-related protein 1</fullName>
    </recommendedName>
</protein>
<dbReference type="PROSITE" id="PS50011">
    <property type="entry name" value="PROTEIN_KINASE_DOM"/>
    <property type="match status" value="1"/>
</dbReference>
<dbReference type="InterPro" id="IPR045269">
    <property type="entry name" value="Atg1-like"/>
</dbReference>
<evidence type="ECO:0000313" key="7">
    <source>
        <dbReference type="EMBL" id="KAH7153360.1"/>
    </source>
</evidence>
<dbReference type="InterPro" id="IPR000719">
    <property type="entry name" value="Prot_kinase_dom"/>
</dbReference>
<feature type="domain" description="Protein kinase" evidence="6">
    <location>
        <begin position="54"/>
        <end position="341"/>
    </location>
</feature>
<dbReference type="SUPFAM" id="SSF56112">
    <property type="entry name" value="Protein kinase-like (PK-like)"/>
    <property type="match status" value="1"/>
</dbReference>
<accession>A0A9P9F6P2</accession>
<keyword evidence="2" id="KW-0813">Transport</keyword>
<dbReference type="GO" id="GO:0005524">
    <property type="term" value="F:ATP binding"/>
    <property type="evidence" value="ECO:0007669"/>
    <property type="project" value="InterPro"/>
</dbReference>
<dbReference type="GO" id="GO:0004674">
    <property type="term" value="F:protein serine/threonine kinase activity"/>
    <property type="evidence" value="ECO:0007669"/>
    <property type="project" value="InterPro"/>
</dbReference>
<evidence type="ECO:0000256" key="5">
    <source>
        <dbReference type="SAM" id="MobiDB-lite"/>
    </source>
</evidence>